<dbReference type="AlphaFoldDB" id="A0A9W8NXC9"/>
<dbReference type="Proteomes" id="UP001142393">
    <property type="component" value="Unassembled WGS sequence"/>
</dbReference>
<organism evidence="2 3">
    <name type="scientific">Lentinula detonsa</name>
    <dbReference type="NCBI Taxonomy" id="2804962"/>
    <lineage>
        <taxon>Eukaryota</taxon>
        <taxon>Fungi</taxon>
        <taxon>Dikarya</taxon>
        <taxon>Basidiomycota</taxon>
        <taxon>Agaricomycotina</taxon>
        <taxon>Agaricomycetes</taxon>
        <taxon>Agaricomycetidae</taxon>
        <taxon>Agaricales</taxon>
        <taxon>Marasmiineae</taxon>
        <taxon>Omphalotaceae</taxon>
        <taxon>Lentinula</taxon>
    </lineage>
</organism>
<feature type="coiled-coil region" evidence="1">
    <location>
        <begin position="419"/>
        <end position="453"/>
    </location>
</feature>
<reference evidence="2 3" key="1">
    <citation type="journal article" date="2023" name="Proc. Natl. Acad. Sci. U.S.A.">
        <title>A global phylogenomic analysis of the shiitake genus Lentinula.</title>
        <authorList>
            <person name="Sierra-Patev S."/>
            <person name="Min B."/>
            <person name="Naranjo-Ortiz M."/>
            <person name="Looney B."/>
            <person name="Konkel Z."/>
            <person name="Slot J.C."/>
            <person name="Sakamoto Y."/>
            <person name="Steenwyk J.L."/>
            <person name="Rokas A."/>
            <person name="Carro J."/>
            <person name="Camarero S."/>
            <person name="Ferreira P."/>
            <person name="Molpeceres G."/>
            <person name="Ruiz-Duenas F.J."/>
            <person name="Serrano A."/>
            <person name="Henrissat B."/>
            <person name="Drula E."/>
            <person name="Hughes K.W."/>
            <person name="Mata J.L."/>
            <person name="Ishikawa N.K."/>
            <person name="Vargas-Isla R."/>
            <person name="Ushijima S."/>
            <person name="Smith C.A."/>
            <person name="Donoghue J."/>
            <person name="Ahrendt S."/>
            <person name="Andreopoulos W."/>
            <person name="He G."/>
            <person name="LaButti K."/>
            <person name="Lipzen A."/>
            <person name="Ng V."/>
            <person name="Riley R."/>
            <person name="Sandor L."/>
            <person name="Barry K."/>
            <person name="Martinez A.T."/>
            <person name="Xiao Y."/>
            <person name="Gibbons J.G."/>
            <person name="Terashima K."/>
            <person name="Grigoriev I.V."/>
            <person name="Hibbett D."/>
        </authorList>
    </citation>
    <scope>NUCLEOTIDE SEQUENCE [LARGE SCALE GENOMIC DNA]</scope>
    <source>
        <strain evidence="2 3">TFB7810</strain>
    </source>
</reference>
<evidence type="ECO:0000313" key="2">
    <source>
        <dbReference type="EMBL" id="KAJ3742650.1"/>
    </source>
</evidence>
<evidence type="ECO:0000256" key="1">
    <source>
        <dbReference type="SAM" id="Coils"/>
    </source>
</evidence>
<keyword evidence="3" id="KW-1185">Reference proteome</keyword>
<comment type="caution">
    <text evidence="2">The sequence shown here is derived from an EMBL/GenBank/DDBJ whole genome shotgun (WGS) entry which is preliminary data.</text>
</comment>
<sequence>MSTGDPRVQQHRPRLPKSYTDQQLAFLKSHLPEFERRTQGSIRGDAKKFALEKAADFINVFGLPNEFIHVEEAEPRFKEQIYNWFKNTVGRTRRKLEGRPRSMKKALEKGECIWLLKILDCQPTIGTVISGGPMNNTIDSTWSTGNVLAAPIVMPYAQASVNSATGSPTQTLVSPVQYSVLRGSSIDPMLAHRQSSLNQQSPRQHHSSLELAVNLQITTSTLRDSFSQGIDASSLASMIQTFVKFNPSTTPLTPVITSLFEAITAELSFSRDPRACLRRFLDASTLFPPSIVHAGVSGPLAGPRALQMQIRKNSIWFPNPPTDSTISSPSYSMSDELQRLANDRQRKKDHIQWARIHAAALELGMLNMEHSGHTDDSGYSYAMSRAFSEMTARDAVWEEDEVEWVAGIYVLRAVIRTAMQSAQRKREEYGELLATYERRLKDIRDENRQTMVAEALMGAKEDLAQLDGVLHN</sequence>
<name>A0A9W8NXC9_9AGAR</name>
<gene>
    <name evidence="2" type="ORF">DFH05DRAFT_1401502</name>
</gene>
<dbReference type="EMBL" id="JANVFU010000010">
    <property type="protein sequence ID" value="KAJ3742650.1"/>
    <property type="molecule type" value="Genomic_DNA"/>
</dbReference>
<keyword evidence="1" id="KW-0175">Coiled coil</keyword>
<proteinExistence type="predicted"/>
<evidence type="ECO:0000313" key="3">
    <source>
        <dbReference type="Proteomes" id="UP001142393"/>
    </source>
</evidence>
<protein>
    <submittedName>
        <fullName evidence="2">Uncharacterized protein</fullName>
    </submittedName>
</protein>
<accession>A0A9W8NXC9</accession>